<evidence type="ECO:0000256" key="5">
    <source>
        <dbReference type="ARBA" id="ARBA00023295"/>
    </source>
</evidence>
<evidence type="ECO:0000256" key="4">
    <source>
        <dbReference type="ARBA" id="ARBA00022801"/>
    </source>
</evidence>
<dbReference type="PANTHER" id="PTHR22600:SF57">
    <property type="entry name" value="BETA-N-ACETYLHEXOSAMINIDASE"/>
    <property type="match status" value="1"/>
</dbReference>
<dbReference type="GO" id="GO:0004563">
    <property type="term" value="F:beta-N-acetylhexosaminidase activity"/>
    <property type="evidence" value="ECO:0007669"/>
    <property type="project" value="UniProtKB-EC"/>
</dbReference>
<dbReference type="GO" id="GO:0016020">
    <property type="term" value="C:membrane"/>
    <property type="evidence" value="ECO:0007669"/>
    <property type="project" value="TreeGrafter"/>
</dbReference>
<sequence>MAAQLMAQCINGEWMMSVKRLLGAAALAAATTAAWAAPDAAALGQSLSMRVAVDSNRGAAAGAPCSDLGADWASCLKGRLILENQGGQAVPAGGGWSLYLHSIRRILKLDTPQFAIRHITGDLYQLTPTAAFQGLAAGQRLELPLIDEYWILQESDVLPRPYVVVDGQAPALLAHDGSDEASYLLPLRGDNWKNPAGELRPLATPQQRYLTFTQRGQQLSAAQVANRVIPAALRQQLGGGQLEVKGLTLNLFGLSPAQSQALSQRAAQLGLRPAGVRVAGGVVGTRLPADIAVSGGYRLQIGRQGVKVEGYDAAGVFYGVQTLLGLLPQNGGKAQWMTVEDAPRYAHRGMMADLARNFKQPATVRRLIDQMAAYKLNKLHLHLSDDEGWRLQIPGLPELTEVGARRCHDLSETQCLVPQLGSGPANQSGGGYLTRAAYIDLVRYAQARFIEVIPEFDMPAHARAAVVSMEARYRKLVAQGRPQAAAEYRLLDPQDQSNTLSVQFYDRRTYFNPCVPGSARFVAKLVSEVAQMHREAGQPLQIWHFGGDEAKNILLGAGFQDASGGDPSKGKVNMAQQDKPWGRSPACLAQIAQGQLSSVDQLPLKFAQTASRIVAEQGIPTMAAWQDGVAGASGASDFATRNTMVTEWDTLYWGAAQAVNGYAAKGFQTVLAMPDYLYFDFPYELNPREHGYYWASRDTDSYKVFSFAPDNLPQNAEVMPDRQGQPFAVTSAAAPARYAGIQGQAWTEVMRTDAEFETMVYPRLLALAERAWHKAAWERPYTVGETYQLGVTHLVDKAALNADWQQFAAVLGWREAPKLEHAGVGYRVSMPAVRTGSQGQTATTEWPGARLQYSYDGHGWQTYQPGQQVQANYWRGVSQDGRRAGRAESLSGQ</sequence>
<reference evidence="11" key="1">
    <citation type="submission" date="2002-10" db="EMBL/GenBank/DDBJ databases">
        <authorList>
            <person name="Leese A.S."/>
            <person name="Winson M.K."/>
        </authorList>
    </citation>
    <scope>NUCLEOTIDE SEQUENCE</scope>
    <source>
        <strain evidence="11">ATCC 31532</strain>
    </source>
</reference>
<dbReference type="EC" id="3.2.1.52" evidence="3"/>
<keyword evidence="5" id="KW-0326">Glycosidase</keyword>
<comment type="similarity">
    <text evidence="2">Belongs to the glycosyl hydrolase 20 family.</text>
</comment>
<dbReference type="Pfam" id="PF00728">
    <property type="entry name" value="Glyco_hydro_20"/>
    <property type="match status" value="1"/>
</dbReference>
<dbReference type="EMBL" id="AY162276">
    <property type="protein sequence ID" value="AAN79723.1"/>
    <property type="molecule type" value="Genomic_DNA"/>
</dbReference>
<dbReference type="GO" id="GO:0030247">
    <property type="term" value="F:polysaccharide binding"/>
    <property type="evidence" value="ECO:0007669"/>
    <property type="project" value="InterPro"/>
</dbReference>
<dbReference type="SUPFAM" id="SSF49384">
    <property type="entry name" value="Carbohydrate-binding domain"/>
    <property type="match status" value="1"/>
</dbReference>
<dbReference type="Gene3D" id="2.60.40.290">
    <property type="match status" value="1"/>
</dbReference>
<dbReference type="Gene3D" id="3.20.20.80">
    <property type="entry name" value="Glycosidases"/>
    <property type="match status" value="1"/>
</dbReference>
<dbReference type="Gene3D" id="3.30.379.10">
    <property type="entry name" value="Chitobiase/beta-hexosaminidase domain 2-like"/>
    <property type="match status" value="1"/>
</dbReference>
<dbReference type="InterPro" id="IPR029018">
    <property type="entry name" value="Hex-like_dom2"/>
</dbReference>
<keyword evidence="4" id="KW-0378">Hydrolase</keyword>
<dbReference type="PANTHER" id="PTHR22600">
    <property type="entry name" value="BETA-HEXOSAMINIDASE"/>
    <property type="match status" value="1"/>
</dbReference>
<dbReference type="InterPro" id="IPR025705">
    <property type="entry name" value="Beta_hexosaminidase_sua/sub"/>
</dbReference>
<dbReference type="Pfam" id="PF03174">
    <property type="entry name" value="CHB_HEX_C"/>
    <property type="match status" value="1"/>
</dbReference>
<dbReference type="Pfam" id="PF02838">
    <property type="entry name" value="Glyco_hydro_20b"/>
    <property type="match status" value="1"/>
</dbReference>
<dbReference type="SUPFAM" id="SSF55545">
    <property type="entry name" value="beta-N-acetylhexosaminidase-like domain"/>
    <property type="match status" value="1"/>
</dbReference>
<evidence type="ECO:0000256" key="3">
    <source>
        <dbReference type="ARBA" id="ARBA00012663"/>
    </source>
</evidence>
<evidence type="ECO:0000256" key="9">
    <source>
        <dbReference type="SAM" id="SignalP"/>
    </source>
</evidence>
<evidence type="ECO:0000256" key="1">
    <source>
        <dbReference type="ARBA" id="ARBA00001231"/>
    </source>
</evidence>
<name>Q8GCW9_CHRVL</name>
<dbReference type="InterPro" id="IPR015883">
    <property type="entry name" value="Glyco_hydro_20_cat"/>
</dbReference>
<dbReference type="SUPFAM" id="SSF81296">
    <property type="entry name" value="E set domains"/>
    <property type="match status" value="1"/>
</dbReference>
<comment type="catalytic activity">
    <reaction evidence="1">
        <text>Hydrolysis of terminal non-reducing N-acetyl-D-hexosamine residues in N-acetyl-beta-D-hexosaminides.</text>
        <dbReference type="EC" id="3.2.1.52"/>
    </reaction>
</comment>
<dbReference type="InterPro" id="IPR012291">
    <property type="entry name" value="CBM2_carb-bd_dom_sf"/>
</dbReference>
<dbReference type="GO" id="GO:0030203">
    <property type="term" value="P:glycosaminoglycan metabolic process"/>
    <property type="evidence" value="ECO:0007669"/>
    <property type="project" value="TreeGrafter"/>
</dbReference>
<dbReference type="InterPro" id="IPR014756">
    <property type="entry name" value="Ig_E-set"/>
</dbReference>
<dbReference type="InterPro" id="IPR004866">
    <property type="entry name" value="CHB/HEX_N_dom"/>
</dbReference>
<dbReference type="InterPro" id="IPR008965">
    <property type="entry name" value="CBM2/CBM3_carb-bd_dom_sf"/>
</dbReference>
<evidence type="ECO:0000256" key="6">
    <source>
        <dbReference type="ARBA" id="ARBA00030512"/>
    </source>
</evidence>
<evidence type="ECO:0000256" key="8">
    <source>
        <dbReference type="PIRSR" id="PIRSR625705-1"/>
    </source>
</evidence>
<dbReference type="SMART" id="SM01081">
    <property type="entry name" value="CHB_HEX"/>
    <property type="match status" value="1"/>
</dbReference>
<evidence type="ECO:0000256" key="7">
    <source>
        <dbReference type="ARBA" id="ARBA00033000"/>
    </source>
</evidence>
<dbReference type="InterPro" id="IPR015882">
    <property type="entry name" value="HEX_bac_N"/>
</dbReference>
<accession>Q8GCW9</accession>
<feature type="chain" id="PRO_5004309040" description="beta-N-acetylhexosaminidase" evidence="9">
    <location>
        <begin position="37"/>
        <end position="893"/>
    </location>
</feature>
<feature type="active site" description="Proton donor" evidence="8">
    <location>
        <position position="549"/>
    </location>
</feature>
<dbReference type="SUPFAM" id="SSF51445">
    <property type="entry name" value="(Trans)glycosidases"/>
    <property type="match status" value="1"/>
</dbReference>
<feature type="domain" description="Chitobiase/beta-hexosaminidases N-terminal" evidence="10">
    <location>
        <begin position="45"/>
        <end position="207"/>
    </location>
</feature>
<proteinExistence type="inferred from homology"/>
<dbReference type="InterPro" id="IPR004867">
    <property type="entry name" value="CHB_C_dom"/>
</dbReference>
<evidence type="ECO:0000313" key="11">
    <source>
        <dbReference type="EMBL" id="AAN79723.1"/>
    </source>
</evidence>
<dbReference type="CAZy" id="GH20">
    <property type="family name" value="Glycoside Hydrolase Family 20"/>
</dbReference>
<dbReference type="PRINTS" id="PR00738">
    <property type="entry name" value="GLHYDRLASE20"/>
</dbReference>
<protein>
    <recommendedName>
        <fullName evidence="3">beta-N-acetylhexosaminidase</fullName>
        <ecNumber evidence="3">3.2.1.52</ecNumber>
    </recommendedName>
    <alternativeName>
        <fullName evidence="6">Beta-N-acetylhexosaminidase</fullName>
    </alternativeName>
    <alternativeName>
        <fullName evidence="7">N-acetyl-beta-glucosaminidase</fullName>
    </alternativeName>
</protein>
<dbReference type="InterPro" id="IPR017853">
    <property type="entry name" value="GH"/>
</dbReference>
<dbReference type="GO" id="GO:0005975">
    <property type="term" value="P:carbohydrate metabolic process"/>
    <property type="evidence" value="ECO:0007669"/>
    <property type="project" value="InterPro"/>
</dbReference>
<evidence type="ECO:0000259" key="10">
    <source>
        <dbReference type="SMART" id="SM01081"/>
    </source>
</evidence>
<keyword evidence="9" id="KW-0732">Signal</keyword>
<dbReference type="AlphaFoldDB" id="Q8GCW9"/>
<dbReference type="Pfam" id="PF03173">
    <property type="entry name" value="CHB_HEX"/>
    <property type="match status" value="1"/>
</dbReference>
<organism evidence="11">
    <name type="scientific">Chromobacterium violaceum</name>
    <dbReference type="NCBI Taxonomy" id="536"/>
    <lineage>
        <taxon>Bacteria</taxon>
        <taxon>Pseudomonadati</taxon>
        <taxon>Pseudomonadota</taxon>
        <taxon>Betaproteobacteria</taxon>
        <taxon>Neisseriales</taxon>
        <taxon>Chromobacteriaceae</taxon>
        <taxon>Chromobacterium</taxon>
    </lineage>
</organism>
<evidence type="ECO:0000256" key="2">
    <source>
        <dbReference type="ARBA" id="ARBA00006285"/>
    </source>
</evidence>
<feature type="signal peptide" evidence="9">
    <location>
        <begin position="1"/>
        <end position="36"/>
    </location>
</feature>
<dbReference type="CDD" id="cd06569">
    <property type="entry name" value="GH20_Sm-chitobiase-like"/>
    <property type="match status" value="1"/>
</dbReference>